<reference evidence="2" key="2">
    <citation type="submission" date="2023-01" db="EMBL/GenBank/DDBJ databases">
        <authorList>
            <person name="Sun Q."/>
            <person name="Evtushenko L."/>
        </authorList>
    </citation>
    <scope>NUCLEOTIDE SEQUENCE</scope>
    <source>
        <strain evidence="2">VKM B-2222</strain>
    </source>
</reference>
<protein>
    <submittedName>
        <fullName evidence="2">Uncharacterized protein</fullName>
    </submittedName>
</protein>
<sequence length="85" mass="9558">MAGLRRVAELDFSAMRRYLFGREDKARSGDSEMTSSAVTQENVTPLTARKPQKVQDREALAVLEQMFGYFSFAPMPLEADLRQAA</sequence>
<proteinExistence type="predicted"/>
<evidence type="ECO:0000313" key="2">
    <source>
        <dbReference type="EMBL" id="GLK62604.1"/>
    </source>
</evidence>
<dbReference type="AlphaFoldDB" id="A0AAD3NVC3"/>
<gene>
    <name evidence="2" type="ORF">GCM10017635_00720</name>
</gene>
<evidence type="ECO:0000256" key="1">
    <source>
        <dbReference type="SAM" id="MobiDB-lite"/>
    </source>
</evidence>
<feature type="region of interest" description="Disordered" evidence="1">
    <location>
        <begin position="25"/>
        <end position="51"/>
    </location>
</feature>
<feature type="compositionally biased region" description="Polar residues" evidence="1">
    <location>
        <begin position="31"/>
        <end position="45"/>
    </location>
</feature>
<name>A0AAD3NVC3_9RHOB</name>
<organism evidence="2 3">
    <name type="scientific">Paracoccus kondratievae</name>
    <dbReference type="NCBI Taxonomy" id="135740"/>
    <lineage>
        <taxon>Bacteria</taxon>
        <taxon>Pseudomonadati</taxon>
        <taxon>Pseudomonadota</taxon>
        <taxon>Alphaproteobacteria</taxon>
        <taxon>Rhodobacterales</taxon>
        <taxon>Paracoccaceae</taxon>
        <taxon>Paracoccus</taxon>
    </lineage>
</organism>
<dbReference type="EMBL" id="BSFH01000005">
    <property type="protein sequence ID" value="GLK62604.1"/>
    <property type="molecule type" value="Genomic_DNA"/>
</dbReference>
<evidence type="ECO:0000313" key="3">
    <source>
        <dbReference type="Proteomes" id="UP001143349"/>
    </source>
</evidence>
<dbReference type="Proteomes" id="UP001143349">
    <property type="component" value="Unassembled WGS sequence"/>
</dbReference>
<accession>A0AAD3NVC3</accession>
<keyword evidence="3" id="KW-1185">Reference proteome</keyword>
<reference evidence="2" key="1">
    <citation type="journal article" date="2014" name="Int. J. Syst. Evol. Microbiol.">
        <title>Complete genome sequence of Corynebacterium casei LMG S-19264T (=DSM 44701T), isolated from a smear-ripened cheese.</title>
        <authorList>
            <consortium name="US DOE Joint Genome Institute (JGI-PGF)"/>
            <person name="Walter F."/>
            <person name="Albersmeier A."/>
            <person name="Kalinowski J."/>
            <person name="Ruckert C."/>
        </authorList>
    </citation>
    <scope>NUCLEOTIDE SEQUENCE</scope>
    <source>
        <strain evidence="2">VKM B-2222</strain>
    </source>
</reference>
<comment type="caution">
    <text evidence="2">The sequence shown here is derived from an EMBL/GenBank/DDBJ whole genome shotgun (WGS) entry which is preliminary data.</text>
</comment>